<evidence type="ECO:0008006" key="4">
    <source>
        <dbReference type="Google" id="ProtNLM"/>
    </source>
</evidence>
<dbReference type="Proteomes" id="UP000799770">
    <property type="component" value="Unassembled WGS sequence"/>
</dbReference>
<dbReference type="PANTHER" id="PTHR37540:SF5">
    <property type="entry name" value="TRANSCRIPTION FACTOR DOMAIN-CONTAINING PROTEIN"/>
    <property type="match status" value="1"/>
</dbReference>
<gene>
    <name evidence="2" type="ORF">BDV96DRAFT_601240</name>
</gene>
<accession>A0A6A5Z3X1</accession>
<protein>
    <recommendedName>
        <fullName evidence="4">Fungal-specific transcription factor domain-containing protein</fullName>
    </recommendedName>
</protein>
<name>A0A6A5Z3X1_9PLEO</name>
<evidence type="ECO:0000313" key="2">
    <source>
        <dbReference type="EMBL" id="KAF2113766.1"/>
    </source>
</evidence>
<proteinExistence type="predicted"/>
<dbReference type="Pfam" id="PF11951">
    <property type="entry name" value="Fungal_trans_2"/>
    <property type="match status" value="1"/>
</dbReference>
<organism evidence="2 3">
    <name type="scientific">Lophiotrema nucula</name>
    <dbReference type="NCBI Taxonomy" id="690887"/>
    <lineage>
        <taxon>Eukaryota</taxon>
        <taxon>Fungi</taxon>
        <taxon>Dikarya</taxon>
        <taxon>Ascomycota</taxon>
        <taxon>Pezizomycotina</taxon>
        <taxon>Dothideomycetes</taxon>
        <taxon>Pleosporomycetidae</taxon>
        <taxon>Pleosporales</taxon>
        <taxon>Lophiotremataceae</taxon>
        <taxon>Lophiotrema</taxon>
    </lineage>
</organism>
<dbReference type="EMBL" id="ML977327">
    <property type="protein sequence ID" value="KAF2113766.1"/>
    <property type="molecule type" value="Genomic_DNA"/>
</dbReference>
<feature type="region of interest" description="Disordered" evidence="1">
    <location>
        <begin position="37"/>
        <end position="77"/>
    </location>
</feature>
<keyword evidence="3" id="KW-1185">Reference proteome</keyword>
<sequence length="475" mass="54267">MDRSSQKSFNFVNLTHPDELKEEDTQLRIRRLAMTEVGKARRKPKTRRGRNEIVLELRSNPQQRGSTRPRLDLEKFGGGNIDPFSPYPLEMDDNMRVLIANIDLHSRVFSSNGNHQKLLRGAWYPVGLSDPATFTGVLANSALYITMRQVGSFITEDSPESLQYHSRTLSMVQTKLSDPNQHTTDALIGNIASLMCHDFIIGANESHNEHKKALMKILELRGGLGTIEREDLRITLSWCDLAGVFQQDLPPEFPMPEKWVLDSKSPPSSPRPCSTISLLWKQQLPMELDWISIFDDVVQLISLDRAFSDGQIEAAVASGCWTEPTIVRLLSIRPLYRGNSRERVIEEVCRLGLLLFLSPIWRALGANPVRTTAFTRNLLWVLNNHMVEWKDLKPLLVWSIYLAAIEAYVPFERDQFVFMLAVLMNGMQIKEWQDLMQVVQSVLWVDKVFSDSEELIRHDVMTIVAGIPSREAWTE</sequence>
<dbReference type="OrthoDB" id="4159781at2759"/>
<evidence type="ECO:0000313" key="3">
    <source>
        <dbReference type="Proteomes" id="UP000799770"/>
    </source>
</evidence>
<dbReference type="PANTHER" id="PTHR37540">
    <property type="entry name" value="TRANSCRIPTION FACTOR (ACR-2), PUTATIVE-RELATED-RELATED"/>
    <property type="match status" value="1"/>
</dbReference>
<dbReference type="AlphaFoldDB" id="A0A6A5Z3X1"/>
<reference evidence="2" key="1">
    <citation type="journal article" date="2020" name="Stud. Mycol.">
        <title>101 Dothideomycetes genomes: a test case for predicting lifestyles and emergence of pathogens.</title>
        <authorList>
            <person name="Haridas S."/>
            <person name="Albert R."/>
            <person name="Binder M."/>
            <person name="Bloem J."/>
            <person name="Labutti K."/>
            <person name="Salamov A."/>
            <person name="Andreopoulos B."/>
            <person name="Baker S."/>
            <person name="Barry K."/>
            <person name="Bills G."/>
            <person name="Bluhm B."/>
            <person name="Cannon C."/>
            <person name="Castanera R."/>
            <person name="Culley D."/>
            <person name="Daum C."/>
            <person name="Ezra D."/>
            <person name="Gonzalez J."/>
            <person name="Henrissat B."/>
            <person name="Kuo A."/>
            <person name="Liang C."/>
            <person name="Lipzen A."/>
            <person name="Lutzoni F."/>
            <person name="Magnuson J."/>
            <person name="Mondo S."/>
            <person name="Nolan M."/>
            <person name="Ohm R."/>
            <person name="Pangilinan J."/>
            <person name="Park H.-J."/>
            <person name="Ramirez L."/>
            <person name="Alfaro M."/>
            <person name="Sun H."/>
            <person name="Tritt A."/>
            <person name="Yoshinaga Y."/>
            <person name="Zwiers L.-H."/>
            <person name="Turgeon B."/>
            <person name="Goodwin S."/>
            <person name="Spatafora J."/>
            <person name="Crous P."/>
            <person name="Grigoriev I."/>
        </authorList>
    </citation>
    <scope>NUCLEOTIDE SEQUENCE</scope>
    <source>
        <strain evidence="2">CBS 627.86</strain>
    </source>
</reference>
<dbReference type="InterPro" id="IPR021858">
    <property type="entry name" value="Fun_TF"/>
</dbReference>
<evidence type="ECO:0000256" key="1">
    <source>
        <dbReference type="SAM" id="MobiDB-lite"/>
    </source>
</evidence>